<dbReference type="PANTHER" id="PTHR47707">
    <property type="entry name" value="8-OXO-DGTP DIPHOSPHATASE"/>
    <property type="match status" value="1"/>
</dbReference>
<evidence type="ECO:0000256" key="3">
    <source>
        <dbReference type="ARBA" id="ARBA00022457"/>
    </source>
</evidence>
<dbReference type="EC" id="3.6.1.55" evidence="11"/>
<evidence type="ECO:0000256" key="10">
    <source>
        <dbReference type="ARBA" id="ARBA00035861"/>
    </source>
</evidence>
<evidence type="ECO:0000256" key="12">
    <source>
        <dbReference type="RuleBase" id="RU003476"/>
    </source>
</evidence>
<feature type="domain" description="Nudix hydrolase" evidence="13">
    <location>
        <begin position="14"/>
        <end position="147"/>
    </location>
</feature>
<dbReference type="Pfam" id="PF00293">
    <property type="entry name" value="NUDIX"/>
    <property type="match status" value="1"/>
</dbReference>
<dbReference type="SUPFAM" id="SSF55811">
    <property type="entry name" value="Nudix"/>
    <property type="match status" value="1"/>
</dbReference>
<comment type="similarity">
    <text evidence="2 12">Belongs to the Nudix hydrolase family.</text>
</comment>
<keyword evidence="15" id="KW-1185">Reference proteome</keyword>
<reference evidence="14 15" key="1">
    <citation type="submission" date="2020-08" db="EMBL/GenBank/DDBJ databases">
        <title>A Genomic Blueprint of the Chicken Gut Microbiome.</title>
        <authorList>
            <person name="Gilroy R."/>
            <person name="Ravi A."/>
            <person name="Getino M."/>
            <person name="Pursley I."/>
            <person name="Horton D.L."/>
            <person name="Alikhan N.-F."/>
            <person name="Baker D."/>
            <person name="Gharbi K."/>
            <person name="Hall N."/>
            <person name="Watson M."/>
            <person name="Adriaenssens E.M."/>
            <person name="Foster-Nyarko E."/>
            <person name="Jarju S."/>
            <person name="Secka A."/>
            <person name="Antonio M."/>
            <person name="Oren A."/>
            <person name="Chaudhuri R."/>
            <person name="La Ragione R.M."/>
            <person name="Hildebrand F."/>
            <person name="Pallen M.J."/>
        </authorList>
    </citation>
    <scope>NUCLEOTIDE SEQUENCE [LARGE SCALE GENOMIC DNA]</scope>
    <source>
        <strain evidence="14 15">Sa1BUA1</strain>
    </source>
</reference>
<dbReference type="PANTHER" id="PTHR47707:SF1">
    <property type="entry name" value="NUDIX HYDROLASE FAMILY PROTEIN"/>
    <property type="match status" value="1"/>
</dbReference>
<keyword evidence="3" id="KW-0515">Mutator protein</keyword>
<dbReference type="InterPro" id="IPR020084">
    <property type="entry name" value="NUDIX_hydrolase_CS"/>
</dbReference>
<proteinExistence type="inferred from homology"/>
<dbReference type="InterPro" id="IPR020476">
    <property type="entry name" value="Nudix_hydrolase"/>
</dbReference>
<comment type="caution">
    <text evidence="14">The sequence shown here is derived from an EMBL/GenBank/DDBJ whole genome shotgun (WGS) entry which is preliminary data.</text>
</comment>
<comment type="cofactor">
    <cofactor evidence="1">
        <name>Mg(2+)</name>
        <dbReference type="ChEBI" id="CHEBI:18420"/>
    </cofactor>
</comment>
<evidence type="ECO:0000256" key="4">
    <source>
        <dbReference type="ARBA" id="ARBA00022705"/>
    </source>
</evidence>
<sequence length="147" mass="15543">MPALPADSSAPAWAGRLVVAAAIVDDVARPARLLAARRSAPAELAGRWELPGGKVEPEEDPVAALHRELHEELGVRVSLGAPVAGPLGGDWPITPVLRLRVWLAGTRSGDPQPLLDHDELRWVGPADWAALPWLPADLPVVAALGLR</sequence>
<evidence type="ECO:0000256" key="1">
    <source>
        <dbReference type="ARBA" id="ARBA00001946"/>
    </source>
</evidence>
<keyword evidence="4" id="KW-0235">DNA replication</keyword>
<keyword evidence="6" id="KW-0227">DNA damage</keyword>
<keyword evidence="9" id="KW-0234">DNA repair</keyword>
<dbReference type="CDD" id="cd03425">
    <property type="entry name" value="NUDIX_MutT_NudA_like"/>
    <property type="match status" value="1"/>
</dbReference>
<evidence type="ECO:0000256" key="8">
    <source>
        <dbReference type="ARBA" id="ARBA00022842"/>
    </source>
</evidence>
<gene>
    <name evidence="14" type="ORF">H9624_07330</name>
</gene>
<evidence type="ECO:0000256" key="11">
    <source>
        <dbReference type="ARBA" id="ARBA00038905"/>
    </source>
</evidence>
<dbReference type="EMBL" id="JACSPO010000002">
    <property type="protein sequence ID" value="MBD8062133.1"/>
    <property type="molecule type" value="Genomic_DNA"/>
</dbReference>
<evidence type="ECO:0000256" key="5">
    <source>
        <dbReference type="ARBA" id="ARBA00022723"/>
    </source>
</evidence>
<keyword evidence="7 12" id="KW-0378">Hydrolase</keyword>
<dbReference type="PROSITE" id="PS51462">
    <property type="entry name" value="NUDIX"/>
    <property type="match status" value="1"/>
</dbReference>
<evidence type="ECO:0000313" key="15">
    <source>
        <dbReference type="Proteomes" id="UP000661894"/>
    </source>
</evidence>
<dbReference type="PRINTS" id="PR00502">
    <property type="entry name" value="NUDIXFAMILY"/>
</dbReference>
<protein>
    <recommendedName>
        <fullName evidence="11">8-oxo-dGTP diphosphatase</fullName>
        <ecNumber evidence="11">3.6.1.55</ecNumber>
    </recommendedName>
</protein>
<accession>A0ABR8Z1F1</accession>
<evidence type="ECO:0000256" key="9">
    <source>
        <dbReference type="ARBA" id="ARBA00023204"/>
    </source>
</evidence>
<evidence type="ECO:0000256" key="7">
    <source>
        <dbReference type="ARBA" id="ARBA00022801"/>
    </source>
</evidence>
<dbReference type="InterPro" id="IPR015797">
    <property type="entry name" value="NUDIX_hydrolase-like_dom_sf"/>
</dbReference>
<keyword evidence="5" id="KW-0479">Metal-binding</keyword>
<dbReference type="Proteomes" id="UP000661894">
    <property type="component" value="Unassembled WGS sequence"/>
</dbReference>
<dbReference type="InterPro" id="IPR000086">
    <property type="entry name" value="NUDIX_hydrolase_dom"/>
</dbReference>
<dbReference type="Gene3D" id="3.90.79.10">
    <property type="entry name" value="Nucleoside Triphosphate Pyrophosphohydrolase"/>
    <property type="match status" value="1"/>
</dbReference>
<dbReference type="PROSITE" id="PS00893">
    <property type="entry name" value="NUDIX_BOX"/>
    <property type="match status" value="1"/>
</dbReference>
<evidence type="ECO:0000256" key="6">
    <source>
        <dbReference type="ARBA" id="ARBA00022763"/>
    </source>
</evidence>
<evidence type="ECO:0000256" key="2">
    <source>
        <dbReference type="ARBA" id="ARBA00005582"/>
    </source>
</evidence>
<evidence type="ECO:0000259" key="13">
    <source>
        <dbReference type="PROSITE" id="PS51462"/>
    </source>
</evidence>
<dbReference type="InterPro" id="IPR047127">
    <property type="entry name" value="MutT-like"/>
</dbReference>
<organism evidence="14 15">
    <name type="scientific">Oceanitalea stevensii</name>
    <dbReference type="NCBI Taxonomy" id="2763072"/>
    <lineage>
        <taxon>Bacteria</taxon>
        <taxon>Bacillati</taxon>
        <taxon>Actinomycetota</taxon>
        <taxon>Actinomycetes</taxon>
        <taxon>Micrococcales</taxon>
        <taxon>Bogoriellaceae</taxon>
        <taxon>Georgenia</taxon>
    </lineage>
</organism>
<dbReference type="RefSeq" id="WP_251839237.1">
    <property type="nucleotide sequence ID" value="NZ_JACSPO010000002.1"/>
</dbReference>
<keyword evidence="8" id="KW-0460">Magnesium</keyword>
<comment type="catalytic activity">
    <reaction evidence="10">
        <text>8-oxo-dGTP + H2O = 8-oxo-dGMP + diphosphate + H(+)</text>
        <dbReference type="Rhea" id="RHEA:31575"/>
        <dbReference type="ChEBI" id="CHEBI:15377"/>
        <dbReference type="ChEBI" id="CHEBI:15378"/>
        <dbReference type="ChEBI" id="CHEBI:33019"/>
        <dbReference type="ChEBI" id="CHEBI:63224"/>
        <dbReference type="ChEBI" id="CHEBI:77896"/>
        <dbReference type="EC" id="3.6.1.55"/>
    </reaction>
</comment>
<evidence type="ECO:0000313" key="14">
    <source>
        <dbReference type="EMBL" id="MBD8062133.1"/>
    </source>
</evidence>
<name>A0ABR8Z1F1_9MICO</name>